<evidence type="ECO:0000259" key="13">
    <source>
        <dbReference type="PROSITE" id="PS51192"/>
    </source>
</evidence>
<comment type="subunit">
    <text evidence="12">Component of the replication restart primosome.</text>
</comment>
<evidence type="ECO:0000256" key="9">
    <source>
        <dbReference type="ARBA" id="ARBA00023125"/>
    </source>
</evidence>
<feature type="binding site" evidence="12">
    <location>
        <position position="459"/>
    </location>
    <ligand>
        <name>Zn(2+)</name>
        <dbReference type="ChEBI" id="CHEBI:29105"/>
        <label>2</label>
    </ligand>
</feature>
<feature type="binding site" evidence="12">
    <location>
        <position position="432"/>
    </location>
    <ligand>
        <name>Zn(2+)</name>
        <dbReference type="ChEBI" id="CHEBI:29105"/>
        <label>1</label>
    </ligand>
</feature>
<dbReference type="GO" id="GO:0016887">
    <property type="term" value="F:ATP hydrolysis activity"/>
    <property type="evidence" value="ECO:0007669"/>
    <property type="project" value="RHEA"/>
</dbReference>
<keyword evidence="5 12" id="KW-0378">Hydrolase</keyword>
<dbReference type="PANTHER" id="PTHR30580:SF0">
    <property type="entry name" value="PRIMOSOMAL PROTEIN N"/>
    <property type="match status" value="1"/>
</dbReference>
<evidence type="ECO:0000256" key="7">
    <source>
        <dbReference type="ARBA" id="ARBA00022833"/>
    </source>
</evidence>
<dbReference type="InterPro" id="IPR041222">
    <property type="entry name" value="PriA_3primeBD"/>
</dbReference>
<dbReference type="Gene3D" id="3.40.1440.60">
    <property type="entry name" value="PriA, 3(prime) DNA-binding domain"/>
    <property type="match status" value="1"/>
</dbReference>
<dbReference type="GO" id="GO:0043138">
    <property type="term" value="F:3'-5' DNA helicase activity"/>
    <property type="evidence" value="ECO:0007669"/>
    <property type="project" value="UniProtKB-EC"/>
</dbReference>
<protein>
    <recommendedName>
        <fullName evidence="12">Replication restart protein PriA</fullName>
    </recommendedName>
    <alternativeName>
        <fullName evidence="12">ATP-dependent DNA helicase PriA</fullName>
        <ecNumber evidence="12">5.6.2.4</ecNumber>
    </alternativeName>
    <alternativeName>
        <fullName evidence="12">DNA 3'-5' helicase PriA</fullName>
    </alternativeName>
</protein>
<comment type="similarity">
    <text evidence="12">Belongs to the helicase family. PriA subfamily.</text>
</comment>
<dbReference type="RefSeq" id="WP_106892432.1">
    <property type="nucleotide sequence ID" value="NZ_CP027860.1"/>
</dbReference>
<evidence type="ECO:0000256" key="4">
    <source>
        <dbReference type="ARBA" id="ARBA00022741"/>
    </source>
</evidence>
<evidence type="ECO:0000256" key="8">
    <source>
        <dbReference type="ARBA" id="ARBA00022840"/>
    </source>
</evidence>
<comment type="caution">
    <text evidence="12">Lacks conserved residue(s) required for the propagation of feature annotation.</text>
</comment>
<dbReference type="InterPro" id="IPR042115">
    <property type="entry name" value="PriA_3primeBD_sf"/>
</dbReference>
<dbReference type="InterPro" id="IPR040498">
    <property type="entry name" value="PriA_CRR"/>
</dbReference>
<accession>A0A2P1PUK0</accession>
<evidence type="ECO:0000256" key="10">
    <source>
        <dbReference type="ARBA" id="ARBA00023235"/>
    </source>
</evidence>
<feature type="domain" description="Helicase C-terminal" evidence="14">
    <location>
        <begin position="464"/>
        <end position="620"/>
    </location>
</feature>
<dbReference type="Pfam" id="PF00270">
    <property type="entry name" value="DEAD"/>
    <property type="match status" value="1"/>
</dbReference>
<keyword evidence="16" id="KW-1185">Reference proteome</keyword>
<dbReference type="OrthoDB" id="9759544at2"/>
<dbReference type="FunFam" id="3.40.50.300:FF:000489">
    <property type="entry name" value="Primosome assembly protein PriA"/>
    <property type="match status" value="1"/>
</dbReference>
<dbReference type="CDD" id="cd17929">
    <property type="entry name" value="DEXHc_priA"/>
    <property type="match status" value="1"/>
</dbReference>
<dbReference type="NCBIfam" id="TIGR00595">
    <property type="entry name" value="priA"/>
    <property type="match status" value="1"/>
</dbReference>
<evidence type="ECO:0000256" key="5">
    <source>
        <dbReference type="ARBA" id="ARBA00022801"/>
    </source>
</evidence>
<dbReference type="GO" id="GO:1990077">
    <property type="term" value="C:primosome complex"/>
    <property type="evidence" value="ECO:0007669"/>
    <property type="project" value="UniProtKB-UniRule"/>
</dbReference>
<dbReference type="PROSITE" id="PS51194">
    <property type="entry name" value="HELICASE_CTER"/>
    <property type="match status" value="1"/>
</dbReference>
<dbReference type="AlphaFoldDB" id="A0A2P1PUK0"/>
<dbReference type="HAMAP" id="MF_00983">
    <property type="entry name" value="PriA"/>
    <property type="match status" value="1"/>
</dbReference>
<feature type="binding site" evidence="12">
    <location>
        <position position="435"/>
    </location>
    <ligand>
        <name>Zn(2+)</name>
        <dbReference type="ChEBI" id="CHEBI:29105"/>
        <label>1</label>
    </ligand>
</feature>
<dbReference type="InterPro" id="IPR027417">
    <property type="entry name" value="P-loop_NTPase"/>
</dbReference>
<dbReference type="Pfam" id="PF18319">
    <property type="entry name" value="Zn_ribbon_PriA"/>
    <property type="match status" value="1"/>
</dbReference>
<sequence length="722" mass="80775">MDLVRVALDLPLHELFDYLPPRGRSAATLRPGMRVRVPFRGIEKLGVVVEITRAETRSGRREWRPITDVLDAQSIYGDALFATLLQAANYYQHPLGEVLATALPPMAGDGPDRQAAMEQVYRRVADTIALKKLKPESQAYQVYDLLAEGPQSWRELSTRTDADARSRKRLLDLGLIEVIDLSHAPRQALVQGPEPNPAQQAALDAILAARDHYACLVLEGVTGSGKTEVYLRAIDAVLRAGRQALLLVPEIGLTPQLSERFRERLGFPVLRVHSGLSDRERAQVFERCRQAESLVLVGTRSAVFAPFADLGLIVVDEEHDASYKQQEGFRYHARDVALMRAHRLGIPTVLGSATPSFETLHNLDQGRYDRLSLPKRAQHAKPPSVRLIDLNVQRPQHGLAREAIDAIRAALDRGEQAMVFRNRRGYAPGLQCELCGHMPNCERCERPLTWHKTDARLICHYCQRVQKAPPACPNDHSPLQPFGHGTERIEEGLQELFPDIAIQRFDRDSIRGSHDFEVAMRRARHGERMILVGTQMLAKGHDLPLLTVVIVTDADQGLLSTDIRAGERAAQLLIQVSGRAGRAQRPGLVLVQTRYPGHAFFKSLLSGGYRAFAAAELALRRSLDLPPFSAQALLRADSPDEQRAIDFLDAAKQQLAEPGKTRGPMPAPHAKRANRYRAQLWLDSPDRRLRADTIRRWQTSLPELASQHRVRWSLEIDPISDD</sequence>
<evidence type="ECO:0000313" key="15">
    <source>
        <dbReference type="EMBL" id="AVP98511.1"/>
    </source>
</evidence>
<feature type="domain" description="Helicase ATP-binding" evidence="13">
    <location>
        <begin position="207"/>
        <end position="373"/>
    </location>
</feature>
<evidence type="ECO:0000256" key="2">
    <source>
        <dbReference type="ARBA" id="ARBA00022705"/>
    </source>
</evidence>
<feature type="binding site" evidence="12">
    <location>
        <position position="441"/>
    </location>
    <ligand>
        <name>Zn(2+)</name>
        <dbReference type="ChEBI" id="CHEBI:29105"/>
        <label>2</label>
    </ligand>
</feature>
<dbReference type="InterPro" id="IPR041236">
    <property type="entry name" value="PriA_C"/>
</dbReference>
<evidence type="ECO:0000259" key="14">
    <source>
        <dbReference type="PROSITE" id="PS51194"/>
    </source>
</evidence>
<feature type="binding site" evidence="12">
    <location>
        <position position="444"/>
    </location>
    <ligand>
        <name>Zn(2+)</name>
        <dbReference type="ChEBI" id="CHEBI:29105"/>
        <label>2</label>
    </ligand>
</feature>
<dbReference type="PROSITE" id="PS51192">
    <property type="entry name" value="HELICASE_ATP_BIND_1"/>
    <property type="match status" value="1"/>
</dbReference>
<dbReference type="NCBIfam" id="NF004067">
    <property type="entry name" value="PRK05580.1-4"/>
    <property type="match status" value="1"/>
</dbReference>
<feature type="binding site" evidence="12">
    <location>
        <position position="462"/>
    </location>
    <ligand>
        <name>Zn(2+)</name>
        <dbReference type="ChEBI" id="CHEBI:29105"/>
        <label>2</label>
    </ligand>
</feature>
<keyword evidence="3 12" id="KW-0479">Metal-binding</keyword>
<dbReference type="Pfam" id="PF18074">
    <property type="entry name" value="PriA_C"/>
    <property type="match status" value="1"/>
</dbReference>
<evidence type="ECO:0000256" key="6">
    <source>
        <dbReference type="ARBA" id="ARBA00022806"/>
    </source>
</evidence>
<keyword evidence="9 12" id="KW-0238">DNA-binding</keyword>
<gene>
    <name evidence="12" type="primary">priA</name>
    <name evidence="15" type="ORF">C7S18_15540</name>
</gene>
<dbReference type="Pfam" id="PF00271">
    <property type="entry name" value="Helicase_C"/>
    <property type="match status" value="1"/>
</dbReference>
<dbReference type="GO" id="GO:0005524">
    <property type="term" value="F:ATP binding"/>
    <property type="evidence" value="ECO:0007669"/>
    <property type="project" value="UniProtKB-UniRule"/>
</dbReference>
<dbReference type="Proteomes" id="UP000241074">
    <property type="component" value="Chromosome"/>
</dbReference>
<dbReference type="Pfam" id="PF17764">
    <property type="entry name" value="PriA_3primeBD"/>
    <property type="match status" value="1"/>
</dbReference>
<reference evidence="15 16" key="1">
    <citation type="submission" date="2018-03" db="EMBL/GenBank/DDBJ databases">
        <title>Ahniella affigens gen. nov., sp. nov., a gammaproteobacterium isolated from sandy soil near a stream.</title>
        <authorList>
            <person name="Ko Y."/>
            <person name="Kim J.-H."/>
        </authorList>
    </citation>
    <scope>NUCLEOTIDE SEQUENCE [LARGE SCALE GENOMIC DNA]</scope>
    <source>
        <strain evidence="15 16">D13</strain>
    </source>
</reference>
<dbReference type="EC" id="5.6.2.4" evidence="12"/>
<dbReference type="PANTHER" id="PTHR30580">
    <property type="entry name" value="PRIMOSOMAL PROTEIN N"/>
    <property type="match status" value="1"/>
</dbReference>
<comment type="function">
    <text evidence="12">Initiates the restart of stalled replication forks, which reloads the replicative helicase on sites other than the origin of replication. Recognizes and binds to abandoned replication forks and remodels them to uncover a helicase loading site. Promotes assembly of the primosome at these replication forks.</text>
</comment>
<dbReference type="GO" id="GO:0006302">
    <property type="term" value="P:double-strand break repair"/>
    <property type="evidence" value="ECO:0007669"/>
    <property type="project" value="InterPro"/>
</dbReference>
<dbReference type="Gene3D" id="3.40.50.300">
    <property type="entry name" value="P-loop containing nucleotide triphosphate hydrolases"/>
    <property type="match status" value="2"/>
</dbReference>
<organism evidence="15 16">
    <name type="scientific">Ahniella affigens</name>
    <dbReference type="NCBI Taxonomy" id="2021234"/>
    <lineage>
        <taxon>Bacteria</taxon>
        <taxon>Pseudomonadati</taxon>
        <taxon>Pseudomonadota</taxon>
        <taxon>Gammaproteobacteria</taxon>
        <taxon>Lysobacterales</taxon>
        <taxon>Rhodanobacteraceae</taxon>
        <taxon>Ahniella</taxon>
    </lineage>
</organism>
<dbReference type="GO" id="GO:0006269">
    <property type="term" value="P:DNA replication, synthesis of primer"/>
    <property type="evidence" value="ECO:0007669"/>
    <property type="project" value="UniProtKB-KW"/>
</dbReference>
<evidence type="ECO:0000256" key="3">
    <source>
        <dbReference type="ARBA" id="ARBA00022723"/>
    </source>
</evidence>
<dbReference type="InterPro" id="IPR005259">
    <property type="entry name" value="PriA"/>
</dbReference>
<dbReference type="InterPro" id="IPR014001">
    <property type="entry name" value="Helicase_ATP-bd"/>
</dbReference>
<dbReference type="GO" id="GO:0006270">
    <property type="term" value="P:DNA replication initiation"/>
    <property type="evidence" value="ECO:0007669"/>
    <property type="project" value="TreeGrafter"/>
</dbReference>
<dbReference type="SMART" id="SM00487">
    <property type="entry name" value="DEXDc"/>
    <property type="match status" value="1"/>
</dbReference>
<keyword evidence="1 12" id="KW-0639">Primosome</keyword>
<dbReference type="GO" id="GO:0003677">
    <property type="term" value="F:DNA binding"/>
    <property type="evidence" value="ECO:0007669"/>
    <property type="project" value="UniProtKB-UniRule"/>
</dbReference>
<feature type="binding site" evidence="12">
    <location>
        <position position="472"/>
    </location>
    <ligand>
        <name>Zn(2+)</name>
        <dbReference type="ChEBI" id="CHEBI:29105"/>
        <label>1</label>
    </ligand>
</feature>
<keyword evidence="10 12" id="KW-0413">Isomerase</keyword>
<dbReference type="SMART" id="SM00490">
    <property type="entry name" value="HELICc"/>
    <property type="match status" value="2"/>
</dbReference>
<keyword evidence="7 12" id="KW-0862">Zinc</keyword>
<keyword evidence="8 12" id="KW-0067">ATP-binding</keyword>
<dbReference type="InterPro" id="IPR011545">
    <property type="entry name" value="DEAD/DEAH_box_helicase_dom"/>
</dbReference>
<keyword evidence="6 12" id="KW-0347">Helicase</keyword>
<dbReference type="KEGG" id="xba:C7S18_15540"/>
<dbReference type="EMBL" id="CP027860">
    <property type="protein sequence ID" value="AVP98511.1"/>
    <property type="molecule type" value="Genomic_DNA"/>
</dbReference>
<name>A0A2P1PUK0_9GAMM</name>
<dbReference type="GO" id="GO:0008270">
    <property type="term" value="F:zinc ion binding"/>
    <property type="evidence" value="ECO:0007669"/>
    <property type="project" value="UniProtKB-UniRule"/>
</dbReference>
<evidence type="ECO:0000256" key="11">
    <source>
        <dbReference type="ARBA" id="ARBA00048988"/>
    </source>
</evidence>
<proteinExistence type="inferred from homology"/>
<comment type="catalytic activity">
    <reaction evidence="11 12">
        <text>ATP + H2O = ADP + phosphate + H(+)</text>
        <dbReference type="Rhea" id="RHEA:13065"/>
        <dbReference type="ChEBI" id="CHEBI:15377"/>
        <dbReference type="ChEBI" id="CHEBI:15378"/>
        <dbReference type="ChEBI" id="CHEBI:30616"/>
        <dbReference type="ChEBI" id="CHEBI:43474"/>
        <dbReference type="ChEBI" id="CHEBI:456216"/>
        <dbReference type="EC" id="5.6.2.4"/>
    </reaction>
</comment>
<comment type="cofactor">
    <cofactor evidence="12">
        <name>Zn(2+)</name>
        <dbReference type="ChEBI" id="CHEBI:29105"/>
    </cofactor>
    <text evidence="12">Binds 2 zinc ions per subunit.</text>
</comment>
<dbReference type="GO" id="GO:0006310">
    <property type="term" value="P:DNA recombination"/>
    <property type="evidence" value="ECO:0007669"/>
    <property type="project" value="InterPro"/>
</dbReference>
<evidence type="ECO:0000313" key="16">
    <source>
        <dbReference type="Proteomes" id="UP000241074"/>
    </source>
</evidence>
<comment type="catalytic activity">
    <reaction evidence="12">
        <text>Couples ATP hydrolysis with the unwinding of duplex DNA by translocating in the 3'-5' direction.</text>
        <dbReference type="EC" id="5.6.2.4"/>
    </reaction>
</comment>
<reference evidence="15 16" key="2">
    <citation type="submission" date="2018-03" db="EMBL/GenBank/DDBJ databases">
        <authorList>
            <person name="Keele B.F."/>
        </authorList>
    </citation>
    <scope>NUCLEOTIDE SEQUENCE [LARGE SCALE GENOMIC DNA]</scope>
    <source>
        <strain evidence="15 16">D13</strain>
    </source>
</reference>
<evidence type="ECO:0000256" key="12">
    <source>
        <dbReference type="HAMAP-Rule" id="MF_00983"/>
    </source>
</evidence>
<dbReference type="SUPFAM" id="SSF52540">
    <property type="entry name" value="P-loop containing nucleoside triphosphate hydrolases"/>
    <property type="match status" value="2"/>
</dbReference>
<keyword evidence="4 12" id="KW-0547">Nucleotide-binding</keyword>
<keyword evidence="2 12" id="KW-0235">DNA replication</keyword>
<evidence type="ECO:0000256" key="1">
    <source>
        <dbReference type="ARBA" id="ARBA00022515"/>
    </source>
</evidence>
<dbReference type="InterPro" id="IPR001650">
    <property type="entry name" value="Helicase_C-like"/>
</dbReference>